<dbReference type="PANTHER" id="PTHR12526">
    <property type="entry name" value="GLYCOSYLTRANSFERASE"/>
    <property type="match status" value="1"/>
</dbReference>
<dbReference type="Pfam" id="PF00534">
    <property type="entry name" value="Glycos_transf_1"/>
    <property type="match status" value="1"/>
</dbReference>
<dbReference type="Gene3D" id="3.40.50.2000">
    <property type="entry name" value="Glycogen Phosphorylase B"/>
    <property type="match status" value="1"/>
</dbReference>
<keyword evidence="3" id="KW-1185">Reference proteome</keyword>
<evidence type="ECO:0000313" key="2">
    <source>
        <dbReference type="EMBL" id="NHM01095.1"/>
    </source>
</evidence>
<feature type="domain" description="Glycosyl transferase family 1" evidence="1">
    <location>
        <begin position="180"/>
        <end position="329"/>
    </location>
</feature>
<proteinExistence type="predicted"/>
<sequence>MNNLLVLYAEVMPYNVVAFETFAATYPAYRLHVVCWDESKKITAYQHPKHEAITYYRQSDFSEKDLLALYDLLQPQLILVSGRMDKSYLTLAAYAKKKKCIVVGNSDNQFLGSLKNYISIFFSFYLYKRYFTHMQVPGSLQYRFCRLLGYQKEKIIFPQYTADVSLFEAAYLQTKTKRVYKKILFIARLESVKGIALLLKVHRELYSSQQITTPLVVVGSGSLQQKLNLSYPGITYYPFMSQKEIVTLLDEIQYFCLPSLYEPWGVVLHEAAAAGLPIVTTSVCGAASTFVTPTANGFVIAPNSEKELKEAMLAMHAKSNEEIKKMGEISYQLSKKITPEMWGTSLMQLIEKR</sequence>
<evidence type="ECO:0000259" key="1">
    <source>
        <dbReference type="Pfam" id="PF00534"/>
    </source>
</evidence>
<reference evidence="2 3" key="1">
    <citation type="submission" date="2020-02" db="EMBL/GenBank/DDBJ databases">
        <authorList>
            <person name="Chen W.-M."/>
        </authorList>
    </citation>
    <scope>NUCLEOTIDE SEQUENCE [LARGE SCALE GENOMIC DNA]</scope>
    <source>
        <strain evidence="2 3">KDG-16</strain>
    </source>
</reference>
<name>A0ABX0I1N8_9FLAO</name>
<gene>
    <name evidence="2" type="ORF">G4D72_03110</name>
</gene>
<dbReference type="Proteomes" id="UP000800984">
    <property type="component" value="Unassembled WGS sequence"/>
</dbReference>
<comment type="caution">
    <text evidence="2">The sequence shown here is derived from an EMBL/GenBank/DDBJ whole genome shotgun (WGS) entry which is preliminary data.</text>
</comment>
<accession>A0ABX0I1N8</accession>
<protein>
    <submittedName>
        <fullName evidence="2">Glycosyltransferase</fullName>
    </submittedName>
</protein>
<evidence type="ECO:0000313" key="3">
    <source>
        <dbReference type="Proteomes" id="UP000800984"/>
    </source>
</evidence>
<dbReference type="CDD" id="cd03801">
    <property type="entry name" value="GT4_PimA-like"/>
    <property type="match status" value="1"/>
</dbReference>
<organism evidence="2 3">
    <name type="scientific">Flavobacterium difficile</name>
    <dbReference type="NCBI Taxonomy" id="2709659"/>
    <lineage>
        <taxon>Bacteria</taxon>
        <taxon>Pseudomonadati</taxon>
        <taxon>Bacteroidota</taxon>
        <taxon>Flavobacteriia</taxon>
        <taxon>Flavobacteriales</taxon>
        <taxon>Flavobacteriaceae</taxon>
        <taxon>Flavobacterium</taxon>
    </lineage>
</organism>
<dbReference type="InterPro" id="IPR001296">
    <property type="entry name" value="Glyco_trans_1"/>
</dbReference>
<dbReference type="RefSeq" id="WP_166076151.1">
    <property type="nucleotide sequence ID" value="NZ_JAAJBT010000002.1"/>
</dbReference>
<dbReference type="SUPFAM" id="SSF53756">
    <property type="entry name" value="UDP-Glycosyltransferase/glycogen phosphorylase"/>
    <property type="match status" value="1"/>
</dbReference>
<dbReference type="EMBL" id="JAAJBT010000002">
    <property type="protein sequence ID" value="NHM01095.1"/>
    <property type="molecule type" value="Genomic_DNA"/>
</dbReference>